<dbReference type="RefSeq" id="WP_071906911.1">
    <property type="nucleotide sequence ID" value="NZ_LT607756.1"/>
</dbReference>
<dbReference type="OrthoDB" id="1018at2157"/>
<organism evidence="1 2">
    <name type="scientific">Methanobacterium congolense</name>
    <dbReference type="NCBI Taxonomy" id="118062"/>
    <lineage>
        <taxon>Archaea</taxon>
        <taxon>Methanobacteriati</taxon>
        <taxon>Methanobacteriota</taxon>
        <taxon>Methanomada group</taxon>
        <taxon>Methanobacteria</taxon>
        <taxon>Methanobacteriales</taxon>
        <taxon>Methanobacteriaceae</taxon>
        <taxon>Methanobacterium</taxon>
    </lineage>
</organism>
<dbReference type="KEGG" id="mcub:MCBB_1228"/>
<evidence type="ECO:0000313" key="1">
    <source>
        <dbReference type="EMBL" id="SCG85786.1"/>
    </source>
</evidence>
<sequence>MHSWKLVFTWGEGPSFGGKKGTIASSAAENIDKQLSSLDERMIALTDTGAPFKDLKLKDSGSEINKKREKEREYVRNRYKFASTVRAPVYLCRDLEDSRLKRRVLKNLHYMGFEGLNSSKSRFIVCPQFDRCICGRNCRTFDNSRDRILEMSKRLSIALKEGNQKVN</sequence>
<gene>
    <name evidence="1" type="ORF">MCBB_1228</name>
</gene>
<dbReference type="Proteomes" id="UP000094707">
    <property type="component" value="Chromosome I"/>
</dbReference>
<evidence type="ECO:0000313" key="2">
    <source>
        <dbReference type="Proteomes" id="UP000094707"/>
    </source>
</evidence>
<proteinExistence type="predicted"/>
<reference evidence="1 2" key="1">
    <citation type="submission" date="2016-08" db="EMBL/GenBank/DDBJ databases">
        <authorList>
            <person name="Seilhamer J.J."/>
        </authorList>
    </citation>
    <scope>NUCLEOTIDE SEQUENCE [LARGE SCALE GENOMIC DNA]</scope>
    <source>
        <strain evidence="1">Buetzberg</strain>
    </source>
</reference>
<dbReference type="STRING" id="118062.MCBB_1228"/>
<keyword evidence="2" id="KW-1185">Reference proteome</keyword>
<name>A0A1D3L2J5_9EURY</name>
<protein>
    <submittedName>
        <fullName evidence="1">Uncharacterized protein</fullName>
    </submittedName>
</protein>
<dbReference type="AlphaFoldDB" id="A0A1D3L2J5"/>
<dbReference type="GeneID" id="30412072"/>
<dbReference type="EMBL" id="LT607756">
    <property type="protein sequence ID" value="SCG85786.1"/>
    <property type="molecule type" value="Genomic_DNA"/>
</dbReference>
<accession>A0A1D3L2J5</accession>